<dbReference type="Proteomes" id="UP000582643">
    <property type="component" value="Unassembled WGS sequence"/>
</dbReference>
<sequence>MSIDKDWRFAELIVRAWTDPALRRRYEQNPYQVLAEAGIRPLPGESAPALPLAEELDVVVDRFELLPADAPAAGACLSICDVEPDTAGRGAEALTI</sequence>
<dbReference type="GO" id="GO:0046914">
    <property type="term" value="F:transition metal ion binding"/>
    <property type="evidence" value="ECO:0007669"/>
    <property type="project" value="InterPro"/>
</dbReference>
<dbReference type="SUPFAM" id="SSF56209">
    <property type="entry name" value="Nitrile hydratase alpha chain"/>
    <property type="match status" value="1"/>
</dbReference>
<dbReference type="GO" id="GO:0003824">
    <property type="term" value="F:catalytic activity"/>
    <property type="evidence" value="ECO:0007669"/>
    <property type="project" value="InterPro"/>
</dbReference>
<gene>
    <name evidence="1" type="ORF">GGE06_007997</name>
</gene>
<evidence type="ECO:0000313" key="1">
    <source>
        <dbReference type="EMBL" id="MBB4987025.1"/>
    </source>
</evidence>
<evidence type="ECO:0000313" key="2">
    <source>
        <dbReference type="Proteomes" id="UP000582643"/>
    </source>
</evidence>
<keyword evidence="2" id="KW-1185">Reference proteome</keyword>
<evidence type="ECO:0008006" key="3">
    <source>
        <dbReference type="Google" id="ProtNLM"/>
    </source>
</evidence>
<protein>
    <recommendedName>
        <fullName evidence="3">TOMM peptide</fullName>
    </recommendedName>
</protein>
<dbReference type="Gene3D" id="3.90.330.10">
    <property type="entry name" value="Nitrile hydratase alpha /Thiocyanate hydrolase gamma"/>
    <property type="match status" value="1"/>
</dbReference>
<dbReference type="EMBL" id="JACHJY010000016">
    <property type="protein sequence ID" value="MBB4987025.1"/>
    <property type="molecule type" value="Genomic_DNA"/>
</dbReference>
<name>A0A7W7U8L8_9ACTN</name>
<dbReference type="RefSeq" id="WP_116157728.1">
    <property type="nucleotide sequence ID" value="NZ_JACHJY010000016.1"/>
</dbReference>
<dbReference type="InterPro" id="IPR036648">
    <property type="entry name" value="CN_Hdrase_a/SCN_Hdrase_g_sf"/>
</dbReference>
<reference evidence="1 2" key="1">
    <citation type="submission" date="2020-08" db="EMBL/GenBank/DDBJ databases">
        <title>Genomic Encyclopedia of Type Strains, Phase III (KMG-III): the genomes of soil and plant-associated and newly described type strains.</title>
        <authorList>
            <person name="Whitman W."/>
        </authorList>
    </citation>
    <scope>NUCLEOTIDE SEQUENCE [LARGE SCALE GENOMIC DNA]</scope>
    <source>
        <strain evidence="1 2">SFB5A</strain>
    </source>
</reference>
<accession>A0A7W7U8L8</accession>
<proteinExistence type="predicted"/>
<comment type="caution">
    <text evidence="1">The sequence shown here is derived from an EMBL/GenBank/DDBJ whole genome shotgun (WGS) entry which is preliminary data.</text>
</comment>
<dbReference type="AlphaFoldDB" id="A0A7W7U8L8"/>
<organism evidence="1 2">
    <name type="scientific">Streptomyces nymphaeiformis</name>
    <dbReference type="NCBI Taxonomy" id="2663842"/>
    <lineage>
        <taxon>Bacteria</taxon>
        <taxon>Bacillati</taxon>
        <taxon>Actinomycetota</taxon>
        <taxon>Actinomycetes</taxon>
        <taxon>Kitasatosporales</taxon>
        <taxon>Streptomycetaceae</taxon>
        <taxon>Streptomyces</taxon>
    </lineage>
</organism>